<protein>
    <submittedName>
        <fullName evidence="1">Head-tail adaptor protein</fullName>
    </submittedName>
</protein>
<dbReference type="Pfam" id="PF05521">
    <property type="entry name" value="Phage_HCP"/>
    <property type="match status" value="1"/>
</dbReference>
<dbReference type="Proteomes" id="UP000471751">
    <property type="component" value="Unassembled WGS sequence"/>
</dbReference>
<dbReference type="InterPro" id="IPR008767">
    <property type="entry name" value="Phage_SPP1_head-tail_adaptor"/>
</dbReference>
<organism evidence="1 2">
    <name type="scientific">Pseudomonas laurentiana</name>
    <dbReference type="NCBI Taxonomy" id="2364649"/>
    <lineage>
        <taxon>Bacteria</taxon>
        <taxon>Pseudomonadati</taxon>
        <taxon>Pseudomonadota</taxon>
        <taxon>Gammaproteobacteria</taxon>
        <taxon>Pseudomonadales</taxon>
        <taxon>Pseudomonadaceae</taxon>
        <taxon>Pseudomonas</taxon>
    </lineage>
</organism>
<dbReference type="RefSeq" id="WP_099774412.1">
    <property type="nucleotide sequence ID" value="NZ_BMQU01000003.1"/>
</dbReference>
<evidence type="ECO:0000313" key="1">
    <source>
        <dbReference type="EMBL" id="NES09724.1"/>
    </source>
</evidence>
<dbReference type="AlphaFoldDB" id="A0A6I5RNN1"/>
<gene>
    <name evidence="1" type="ORF">G3O07_08245</name>
</gene>
<dbReference type="Gene3D" id="2.40.10.270">
    <property type="entry name" value="Bacteriophage SPP1 head-tail adaptor protein"/>
    <property type="match status" value="1"/>
</dbReference>
<dbReference type="EMBL" id="JAAHBT010000071">
    <property type="protein sequence ID" value="NES09724.1"/>
    <property type="molecule type" value="Genomic_DNA"/>
</dbReference>
<keyword evidence="2" id="KW-1185">Reference proteome</keyword>
<proteinExistence type="predicted"/>
<evidence type="ECO:0000313" key="2">
    <source>
        <dbReference type="Proteomes" id="UP000471751"/>
    </source>
</evidence>
<dbReference type="InterPro" id="IPR038666">
    <property type="entry name" value="SSP1_head-tail_sf"/>
</dbReference>
<accession>A0A6I5RNN1</accession>
<sequence>MAIREPSSGELRARMAVRVRVDKPAGAGLAPEFTHVCNRWVKVEPLGTATYANAQQTGNKITHRLYCRHIPGLDSAHELVWHDRVFRVRRPTDLAGRMVWSVIEVEELGPDGPPANEGGSDEQFGFR</sequence>
<comment type="caution">
    <text evidence="1">The sequence shown here is derived from an EMBL/GenBank/DDBJ whole genome shotgun (WGS) entry which is preliminary data.</text>
</comment>
<reference evidence="1 2" key="1">
    <citation type="submission" date="2020-02" db="EMBL/GenBank/DDBJ databases">
        <title>Broccoli isolated Pseudomonas sp.</title>
        <authorList>
            <person name="Fujikawa T."/>
            <person name="Sawada H."/>
        </authorList>
    </citation>
    <scope>NUCLEOTIDE SEQUENCE [LARGE SCALE GENOMIC DNA]</scope>
    <source>
        <strain evidence="1 2">JCM 32154</strain>
    </source>
</reference>
<name>A0A6I5RNN1_9PSED</name>